<dbReference type="OrthoDB" id="9772407at2"/>
<name>A0A128F9D8_9GAMM</name>
<proteinExistence type="predicted"/>
<evidence type="ECO:0000313" key="2">
    <source>
        <dbReference type="EMBL" id="CZF83120.1"/>
    </source>
</evidence>
<dbReference type="AlphaFoldDB" id="A0A128F9D8"/>
<dbReference type="InterPro" id="IPR023210">
    <property type="entry name" value="NADP_OxRdtase_dom"/>
</dbReference>
<dbReference type="RefSeq" id="WP_062665379.1">
    <property type="nucleotide sequence ID" value="NZ_FIZX01000002.1"/>
</dbReference>
<dbReference type="PANTHER" id="PTHR43364:SF6">
    <property type="entry name" value="OXIDOREDUCTASE-RELATED"/>
    <property type="match status" value="1"/>
</dbReference>
<dbReference type="PANTHER" id="PTHR43364">
    <property type="entry name" value="NADH-SPECIFIC METHYLGLYOXAL REDUCTASE-RELATED"/>
    <property type="match status" value="1"/>
</dbReference>
<dbReference type="STRING" id="1796497.GCE9029_03648"/>
<dbReference type="SUPFAM" id="SSF51430">
    <property type="entry name" value="NAD(P)-linked oxidoreductase"/>
    <property type="match status" value="1"/>
</dbReference>
<protein>
    <submittedName>
        <fullName evidence="2">General stress protein 69</fullName>
        <ecNumber evidence="2">1.1.1.-</ecNumber>
    </submittedName>
</protein>
<dbReference type="GO" id="GO:0005829">
    <property type="term" value="C:cytosol"/>
    <property type="evidence" value="ECO:0007669"/>
    <property type="project" value="TreeGrafter"/>
</dbReference>
<accession>A0A128F9D8</accession>
<keyword evidence="3" id="KW-1185">Reference proteome</keyword>
<dbReference type="GO" id="GO:0016491">
    <property type="term" value="F:oxidoreductase activity"/>
    <property type="evidence" value="ECO:0007669"/>
    <property type="project" value="UniProtKB-KW"/>
</dbReference>
<dbReference type="Gene3D" id="3.20.20.100">
    <property type="entry name" value="NADP-dependent oxidoreductase domain"/>
    <property type="match status" value="1"/>
</dbReference>
<dbReference type="Pfam" id="PF00248">
    <property type="entry name" value="Aldo_ket_red"/>
    <property type="match status" value="1"/>
</dbReference>
<dbReference type="EC" id="1.1.1.-" evidence="2"/>
<dbReference type="InterPro" id="IPR050523">
    <property type="entry name" value="AKR_Detox_Biosynth"/>
</dbReference>
<gene>
    <name evidence="2" type="primary">yhdN_2</name>
    <name evidence="2" type="ORF">GCE9029_03648</name>
</gene>
<sequence length="289" mass="31636">MKAGLGTAAFGTSISQNDAFEVLDTYVAMGGKIIDTANNYAFWAGHGGESESVIGRWLAGVDRGSVEIHTKIGGLPLDGNDISNPEGLSKTTIESAITASLERLGTDYLDVLYCHIDDLKTPLLETRSALTSYVEKGVVRKLGISNYTLERLEELLVLIEQEKLAPLSFAQYRHSVIKPVTLDYDFGVQLCLTPEIRSLLKEVHPNVTLVAYSPLLDGAFEHGGKLPDAYDTHENERYVTGLRAEADMIMMSPSALVLRHIANDGIIPLCMSGKVKRIKENFALVKKLK</sequence>
<keyword evidence="2" id="KW-0560">Oxidoreductase</keyword>
<dbReference type="Proteomes" id="UP000071641">
    <property type="component" value="Unassembled WGS sequence"/>
</dbReference>
<evidence type="ECO:0000259" key="1">
    <source>
        <dbReference type="Pfam" id="PF00248"/>
    </source>
</evidence>
<reference evidence="3" key="1">
    <citation type="submission" date="2016-02" db="EMBL/GenBank/DDBJ databases">
        <authorList>
            <person name="Rodrigo-Torres Lidia"/>
            <person name="Arahal R.David."/>
        </authorList>
    </citation>
    <scope>NUCLEOTIDE SEQUENCE [LARGE SCALE GENOMIC DNA]</scope>
    <source>
        <strain evidence="3">CECT 9029</strain>
    </source>
</reference>
<feature type="domain" description="NADP-dependent oxidoreductase" evidence="1">
    <location>
        <begin position="4"/>
        <end position="286"/>
    </location>
</feature>
<evidence type="ECO:0000313" key="3">
    <source>
        <dbReference type="Proteomes" id="UP000071641"/>
    </source>
</evidence>
<dbReference type="InterPro" id="IPR036812">
    <property type="entry name" value="NAD(P)_OxRdtase_dom_sf"/>
</dbReference>
<organism evidence="2 3">
    <name type="scientific">Grimontia celer</name>
    <dbReference type="NCBI Taxonomy" id="1796497"/>
    <lineage>
        <taxon>Bacteria</taxon>
        <taxon>Pseudomonadati</taxon>
        <taxon>Pseudomonadota</taxon>
        <taxon>Gammaproteobacteria</taxon>
        <taxon>Vibrionales</taxon>
        <taxon>Vibrionaceae</taxon>
        <taxon>Grimontia</taxon>
    </lineage>
</organism>
<dbReference type="EMBL" id="FIZX01000002">
    <property type="protein sequence ID" value="CZF83120.1"/>
    <property type="molecule type" value="Genomic_DNA"/>
</dbReference>